<protein>
    <submittedName>
        <fullName evidence="1">Uncharacterized protein MANES_11G110400</fullName>
    </submittedName>
</protein>
<reference evidence="1" key="1">
    <citation type="submission" date="2018-02" db="EMBL/GenBank/DDBJ databases">
        <title>Rhizophora mucronata_Transcriptome.</title>
        <authorList>
            <person name="Meera S.P."/>
            <person name="Sreeshan A."/>
            <person name="Augustine A."/>
        </authorList>
    </citation>
    <scope>NUCLEOTIDE SEQUENCE</scope>
    <source>
        <tissue evidence="1">Leaf</tissue>
    </source>
</reference>
<accession>A0A2P2J459</accession>
<proteinExistence type="predicted"/>
<dbReference type="AlphaFoldDB" id="A0A2P2J459"/>
<evidence type="ECO:0000313" key="1">
    <source>
        <dbReference type="EMBL" id="MBW88157.1"/>
    </source>
</evidence>
<dbReference type="EMBL" id="GGEC01007674">
    <property type="protein sequence ID" value="MBW88157.1"/>
    <property type="molecule type" value="Transcribed_RNA"/>
</dbReference>
<name>A0A2P2J459_RHIMU</name>
<sequence>MIGSSILIILSVGIRPI</sequence>
<organism evidence="1">
    <name type="scientific">Rhizophora mucronata</name>
    <name type="common">Asiatic mangrove</name>
    <dbReference type="NCBI Taxonomy" id="61149"/>
    <lineage>
        <taxon>Eukaryota</taxon>
        <taxon>Viridiplantae</taxon>
        <taxon>Streptophyta</taxon>
        <taxon>Embryophyta</taxon>
        <taxon>Tracheophyta</taxon>
        <taxon>Spermatophyta</taxon>
        <taxon>Magnoliopsida</taxon>
        <taxon>eudicotyledons</taxon>
        <taxon>Gunneridae</taxon>
        <taxon>Pentapetalae</taxon>
        <taxon>rosids</taxon>
        <taxon>fabids</taxon>
        <taxon>Malpighiales</taxon>
        <taxon>Rhizophoraceae</taxon>
        <taxon>Rhizophora</taxon>
    </lineage>
</organism>